<name>A0A6J6EJ06_9ZZZZ</name>
<dbReference type="AlphaFoldDB" id="A0A6J6EJ06"/>
<organism evidence="1">
    <name type="scientific">freshwater metagenome</name>
    <dbReference type="NCBI Taxonomy" id="449393"/>
    <lineage>
        <taxon>unclassified sequences</taxon>
        <taxon>metagenomes</taxon>
        <taxon>ecological metagenomes</taxon>
    </lineage>
</organism>
<evidence type="ECO:0000313" key="1">
    <source>
        <dbReference type="EMBL" id="CAB4576087.1"/>
    </source>
</evidence>
<gene>
    <name evidence="1" type="ORF">UFOPK1643_01046</name>
</gene>
<reference evidence="1" key="1">
    <citation type="submission" date="2020-05" db="EMBL/GenBank/DDBJ databases">
        <authorList>
            <person name="Chiriac C."/>
            <person name="Salcher M."/>
            <person name="Ghai R."/>
            <person name="Kavagutti S V."/>
        </authorList>
    </citation>
    <scope>NUCLEOTIDE SEQUENCE</scope>
</reference>
<protein>
    <submittedName>
        <fullName evidence="1">Unannotated protein</fullName>
    </submittedName>
</protein>
<proteinExistence type="predicted"/>
<accession>A0A6J6EJ06</accession>
<dbReference type="EMBL" id="CAEZTK010000111">
    <property type="protein sequence ID" value="CAB4576087.1"/>
    <property type="molecule type" value="Genomic_DNA"/>
</dbReference>
<sequence length="77" mass="7813">MRTIRLSIINFAGTARTEVAVGTESDPSIDCTTRALTPRIGSNVDADGVIKTGTGLTIGSAGVAGVNEFSLTIGCVD</sequence>